<dbReference type="Gene3D" id="1.10.10.10">
    <property type="entry name" value="Winged helix-like DNA-binding domain superfamily/Winged helix DNA-binding domain"/>
    <property type="match status" value="1"/>
</dbReference>
<feature type="region of interest" description="Disordered" evidence="4">
    <location>
        <begin position="584"/>
        <end position="670"/>
    </location>
</feature>
<name>A0A2R6PGS4_ACTCC</name>
<reference evidence="6 7" key="1">
    <citation type="submission" date="2017-07" db="EMBL/GenBank/DDBJ databases">
        <title>An improved, manually edited Actinidia chinensis var. chinensis (kiwifruit) genome highlights the challenges associated with draft genomes and gene prediction in plants.</title>
        <authorList>
            <person name="Pilkington S."/>
            <person name="Crowhurst R."/>
            <person name="Hilario E."/>
            <person name="Nardozza S."/>
            <person name="Fraser L."/>
            <person name="Peng Y."/>
            <person name="Gunaseelan K."/>
            <person name="Simpson R."/>
            <person name="Tahir J."/>
            <person name="Deroles S."/>
            <person name="Templeton K."/>
            <person name="Luo Z."/>
            <person name="Davy M."/>
            <person name="Cheng C."/>
            <person name="Mcneilage M."/>
            <person name="Scaglione D."/>
            <person name="Liu Y."/>
            <person name="Zhang Q."/>
            <person name="Datson P."/>
            <person name="De Silva N."/>
            <person name="Gardiner S."/>
            <person name="Bassett H."/>
            <person name="Chagne D."/>
            <person name="Mccallum J."/>
            <person name="Dzierzon H."/>
            <person name="Deng C."/>
            <person name="Wang Y.-Y."/>
            <person name="Barron N."/>
            <person name="Manako K."/>
            <person name="Bowen J."/>
            <person name="Foster T."/>
            <person name="Erridge Z."/>
            <person name="Tiffin H."/>
            <person name="Waite C."/>
            <person name="Davies K."/>
            <person name="Grierson E."/>
            <person name="Laing W."/>
            <person name="Kirk R."/>
            <person name="Chen X."/>
            <person name="Wood M."/>
            <person name="Montefiori M."/>
            <person name="Brummell D."/>
            <person name="Schwinn K."/>
            <person name="Catanach A."/>
            <person name="Fullerton C."/>
            <person name="Li D."/>
            <person name="Meiyalaghan S."/>
            <person name="Nieuwenhuizen N."/>
            <person name="Read N."/>
            <person name="Prakash R."/>
            <person name="Hunter D."/>
            <person name="Zhang H."/>
            <person name="Mckenzie M."/>
            <person name="Knabel M."/>
            <person name="Harris A."/>
            <person name="Allan A."/>
            <person name="Chen A."/>
            <person name="Janssen B."/>
            <person name="Plunkett B."/>
            <person name="Dwamena C."/>
            <person name="Voogd C."/>
            <person name="Leif D."/>
            <person name="Lafferty D."/>
            <person name="Souleyre E."/>
            <person name="Varkonyi-Gasic E."/>
            <person name="Gambi F."/>
            <person name="Hanley J."/>
            <person name="Yao J.-L."/>
            <person name="Cheung J."/>
            <person name="David K."/>
            <person name="Warren B."/>
            <person name="Marsh K."/>
            <person name="Snowden K."/>
            <person name="Lin-Wang K."/>
            <person name="Brian L."/>
            <person name="Martinez-Sanchez M."/>
            <person name="Wang M."/>
            <person name="Ileperuma N."/>
            <person name="Macnee N."/>
            <person name="Campin R."/>
            <person name="Mcatee P."/>
            <person name="Drummond R."/>
            <person name="Espley R."/>
            <person name="Ireland H."/>
            <person name="Wu R."/>
            <person name="Atkinson R."/>
            <person name="Karunairetnam S."/>
            <person name="Bulley S."/>
            <person name="Chunkath S."/>
            <person name="Hanley Z."/>
            <person name="Storey R."/>
            <person name="Thrimawithana A."/>
            <person name="Thomson S."/>
            <person name="David C."/>
            <person name="Testolin R."/>
        </authorList>
    </citation>
    <scope>NUCLEOTIDE SEQUENCE [LARGE SCALE GENOMIC DNA]</scope>
    <source>
        <strain evidence="7">cv. Red5</strain>
        <tissue evidence="6">Young leaf</tissue>
    </source>
</reference>
<organism evidence="6 7">
    <name type="scientific">Actinidia chinensis var. chinensis</name>
    <name type="common">Chinese soft-hair kiwi</name>
    <dbReference type="NCBI Taxonomy" id="1590841"/>
    <lineage>
        <taxon>Eukaryota</taxon>
        <taxon>Viridiplantae</taxon>
        <taxon>Streptophyta</taxon>
        <taxon>Embryophyta</taxon>
        <taxon>Tracheophyta</taxon>
        <taxon>Spermatophyta</taxon>
        <taxon>Magnoliopsida</taxon>
        <taxon>eudicotyledons</taxon>
        <taxon>Gunneridae</taxon>
        <taxon>Pentapetalae</taxon>
        <taxon>asterids</taxon>
        <taxon>Ericales</taxon>
        <taxon>Actinidiaceae</taxon>
        <taxon>Actinidia</taxon>
    </lineage>
</organism>
<dbReference type="GO" id="GO:0006334">
    <property type="term" value="P:nucleosome assembly"/>
    <property type="evidence" value="ECO:0007669"/>
    <property type="project" value="InterPro"/>
</dbReference>
<comment type="caution">
    <text evidence="6">The sequence shown here is derived from an EMBL/GenBank/DDBJ whole genome shotgun (WGS) entry which is preliminary data.</text>
</comment>
<dbReference type="InterPro" id="IPR036388">
    <property type="entry name" value="WH-like_DNA-bd_sf"/>
</dbReference>
<dbReference type="InterPro" id="IPR005818">
    <property type="entry name" value="Histone_H1/H5_H15"/>
</dbReference>
<dbReference type="AlphaFoldDB" id="A0A2R6PGS4"/>
<dbReference type="InParanoid" id="A0A2R6PGS4"/>
<comment type="subcellular location">
    <subcellularLocation>
        <location evidence="1">Nucleus</location>
    </subcellularLocation>
</comment>
<dbReference type="InterPro" id="IPR036390">
    <property type="entry name" value="WH_DNA-bd_sf"/>
</dbReference>
<feature type="compositionally biased region" description="Basic and acidic residues" evidence="4">
    <location>
        <begin position="812"/>
        <end position="838"/>
    </location>
</feature>
<feature type="compositionally biased region" description="Basic and acidic residues" evidence="4">
    <location>
        <begin position="650"/>
        <end position="668"/>
    </location>
</feature>
<evidence type="ECO:0000256" key="3">
    <source>
        <dbReference type="ARBA" id="ARBA00023242"/>
    </source>
</evidence>
<evidence type="ECO:0000259" key="5">
    <source>
        <dbReference type="PROSITE" id="PS51504"/>
    </source>
</evidence>
<dbReference type="GO" id="GO:0030261">
    <property type="term" value="P:chromosome condensation"/>
    <property type="evidence" value="ECO:0007669"/>
    <property type="project" value="TreeGrafter"/>
</dbReference>
<proteinExistence type="predicted"/>
<evidence type="ECO:0000256" key="1">
    <source>
        <dbReference type="ARBA" id="ARBA00004123"/>
    </source>
</evidence>
<dbReference type="OrthoDB" id="1110759at2759"/>
<dbReference type="EMBL" id="NKQK01000025">
    <property type="protein sequence ID" value="PSR91076.1"/>
    <property type="molecule type" value="Genomic_DNA"/>
</dbReference>
<dbReference type="STRING" id="1590841.A0A2R6PGS4"/>
<evidence type="ECO:0000256" key="2">
    <source>
        <dbReference type="ARBA" id="ARBA00023125"/>
    </source>
</evidence>
<dbReference type="PANTHER" id="PTHR11467">
    <property type="entry name" value="HISTONE H1"/>
    <property type="match status" value="1"/>
</dbReference>
<dbReference type="SMART" id="SM00526">
    <property type="entry name" value="H15"/>
    <property type="match status" value="1"/>
</dbReference>
<feature type="region of interest" description="Disordered" evidence="4">
    <location>
        <begin position="469"/>
        <end position="511"/>
    </location>
</feature>
<reference evidence="7" key="2">
    <citation type="journal article" date="2018" name="BMC Genomics">
        <title>A manually annotated Actinidia chinensis var. chinensis (kiwifruit) genome highlights the challenges associated with draft genomes and gene prediction in plants.</title>
        <authorList>
            <person name="Pilkington S.M."/>
            <person name="Crowhurst R."/>
            <person name="Hilario E."/>
            <person name="Nardozza S."/>
            <person name="Fraser L."/>
            <person name="Peng Y."/>
            <person name="Gunaseelan K."/>
            <person name="Simpson R."/>
            <person name="Tahir J."/>
            <person name="Deroles S.C."/>
            <person name="Templeton K."/>
            <person name="Luo Z."/>
            <person name="Davy M."/>
            <person name="Cheng C."/>
            <person name="McNeilage M."/>
            <person name="Scaglione D."/>
            <person name="Liu Y."/>
            <person name="Zhang Q."/>
            <person name="Datson P."/>
            <person name="De Silva N."/>
            <person name="Gardiner S.E."/>
            <person name="Bassett H."/>
            <person name="Chagne D."/>
            <person name="McCallum J."/>
            <person name="Dzierzon H."/>
            <person name="Deng C."/>
            <person name="Wang Y.Y."/>
            <person name="Barron L."/>
            <person name="Manako K."/>
            <person name="Bowen J."/>
            <person name="Foster T.M."/>
            <person name="Erridge Z.A."/>
            <person name="Tiffin H."/>
            <person name="Waite C.N."/>
            <person name="Davies K.M."/>
            <person name="Grierson E.P."/>
            <person name="Laing W.A."/>
            <person name="Kirk R."/>
            <person name="Chen X."/>
            <person name="Wood M."/>
            <person name="Montefiori M."/>
            <person name="Brummell D.A."/>
            <person name="Schwinn K.E."/>
            <person name="Catanach A."/>
            <person name="Fullerton C."/>
            <person name="Li D."/>
            <person name="Meiyalaghan S."/>
            <person name="Nieuwenhuizen N."/>
            <person name="Read N."/>
            <person name="Prakash R."/>
            <person name="Hunter D."/>
            <person name="Zhang H."/>
            <person name="McKenzie M."/>
            <person name="Knabel M."/>
            <person name="Harris A."/>
            <person name="Allan A.C."/>
            <person name="Gleave A."/>
            <person name="Chen A."/>
            <person name="Janssen B.J."/>
            <person name="Plunkett B."/>
            <person name="Ampomah-Dwamena C."/>
            <person name="Voogd C."/>
            <person name="Leif D."/>
            <person name="Lafferty D."/>
            <person name="Souleyre E.J.F."/>
            <person name="Varkonyi-Gasic E."/>
            <person name="Gambi F."/>
            <person name="Hanley J."/>
            <person name="Yao J.L."/>
            <person name="Cheung J."/>
            <person name="David K.M."/>
            <person name="Warren B."/>
            <person name="Marsh K."/>
            <person name="Snowden K.C."/>
            <person name="Lin-Wang K."/>
            <person name="Brian L."/>
            <person name="Martinez-Sanchez M."/>
            <person name="Wang M."/>
            <person name="Ileperuma N."/>
            <person name="Macnee N."/>
            <person name="Campin R."/>
            <person name="McAtee P."/>
            <person name="Drummond R.S.M."/>
            <person name="Espley R.V."/>
            <person name="Ireland H.S."/>
            <person name="Wu R."/>
            <person name="Atkinson R.G."/>
            <person name="Karunairetnam S."/>
            <person name="Bulley S."/>
            <person name="Chunkath S."/>
            <person name="Hanley Z."/>
            <person name="Storey R."/>
            <person name="Thrimawithana A.H."/>
            <person name="Thomson S."/>
            <person name="David C."/>
            <person name="Testolin R."/>
            <person name="Huang H."/>
            <person name="Hellens R.P."/>
            <person name="Schaffer R.J."/>
        </authorList>
    </citation>
    <scope>NUCLEOTIDE SEQUENCE [LARGE SCALE GENOMIC DNA]</scope>
    <source>
        <strain evidence="7">cv. Red5</strain>
    </source>
</reference>
<dbReference type="Pfam" id="PF00538">
    <property type="entry name" value="Linker_histone"/>
    <property type="match status" value="1"/>
</dbReference>
<keyword evidence="7" id="KW-1185">Reference proteome</keyword>
<dbReference type="Proteomes" id="UP000241394">
    <property type="component" value="Chromosome LG25"/>
</dbReference>
<evidence type="ECO:0000256" key="4">
    <source>
        <dbReference type="SAM" id="MobiDB-lite"/>
    </source>
</evidence>
<dbReference type="GO" id="GO:0000786">
    <property type="term" value="C:nucleosome"/>
    <property type="evidence" value="ECO:0007669"/>
    <property type="project" value="InterPro"/>
</dbReference>
<dbReference type="GO" id="GO:0005730">
    <property type="term" value="C:nucleolus"/>
    <property type="evidence" value="ECO:0007669"/>
    <property type="project" value="TreeGrafter"/>
</dbReference>
<gene>
    <name evidence="6" type="ORF">CEY00_Acc28417</name>
</gene>
<feature type="region of interest" description="Disordered" evidence="4">
    <location>
        <begin position="709"/>
        <end position="851"/>
    </location>
</feature>
<sequence>MTGPSPTSSSVAANAIAIVGGGKSPEPAMENFMALVMKLAAADPTRPLTDSRKALIEKRLRDVFPSFRTPNHPTYAAMIHGAIKELKEPEGSTEESISEFIKKQYDDLPWAHFTLLKSHLQKLCVSGEIVVTSDQCYLLADEISNLSSGARSNNPKRELTLKQQGKKIKGRTKCQRKDQNKEEILPGEHREMNCRLNQLQEQNKLVIAEQNLTGEPRHDLVEELHALQAREQEQQIVLIEEQNQLEGQILDADHLEQNQPDVPSPERLPGFNLAIVKETTTTSTNLHSSAKQLEVEQQHEYPYPKEPPGLVADLRLVDQEQQPESNSEWPLELFTPQKACKSHAMASSLTLPTNSESPELCKLQLPNSGITSEIKMASEGEGDEDSCTLQPMLEERRQQWCKSQRQYEFEQWCQSQSQYEYDKLCQSQKQSGYEKLCRSRRQSKYKQPTMETSRLQGLQVLKSVEKLTAMQQQGGKKQAKSRSETIITQDIPTDSNQRLGTPNDPKQLPNVSISERPIHLDLEAMEGSSQTERMKRQARRWCQLMSASKPPTISIEWLPSSEVQYPEPELPNAVGPPELKQIPVEESAETTEPRAKLRGQQKQIKSQPKEMTDSFNMPMDPKQSELGQRPVLLCPERSQKPLHQPPNRENLQELKQTPEEESTKRETLQPKLGIRLKLLLTDPKMKTGSLDSSPTSQQELEQLVVVPSPEKAKEQQVQQAQENPQHWHLRSWHSKPRTDASTTTAKLMPVLDQHKEQKQPDFQDGWRPLEQKSDVTSTVEKSLPSDHQIHHEIKKPAPQGRGRPRKCQIRGRRSEPKPNDTRRENLLSSEKQRQEPKRQGRGRPRKLVKGE</sequence>
<evidence type="ECO:0000313" key="6">
    <source>
        <dbReference type="EMBL" id="PSR91076.1"/>
    </source>
</evidence>
<dbReference type="PROSITE" id="PS51504">
    <property type="entry name" value="H15"/>
    <property type="match status" value="1"/>
</dbReference>
<keyword evidence="3" id="KW-0539">Nucleus</keyword>
<feature type="compositionally biased region" description="Basic residues" evidence="4">
    <location>
        <begin position="802"/>
        <end position="811"/>
    </location>
</feature>
<feature type="compositionally biased region" description="Basic and acidic residues" evidence="4">
    <location>
        <begin position="752"/>
        <end position="761"/>
    </location>
</feature>
<accession>A0A2R6PGS4</accession>
<dbReference type="SUPFAM" id="SSF46785">
    <property type="entry name" value="Winged helix' DNA-binding domain"/>
    <property type="match status" value="1"/>
</dbReference>
<feature type="domain" description="H15" evidence="5">
    <location>
        <begin position="71"/>
        <end position="141"/>
    </location>
</feature>
<dbReference type="GO" id="GO:0003690">
    <property type="term" value="F:double-stranded DNA binding"/>
    <property type="evidence" value="ECO:0007669"/>
    <property type="project" value="TreeGrafter"/>
</dbReference>
<feature type="compositionally biased region" description="Polar residues" evidence="4">
    <location>
        <begin position="484"/>
        <end position="500"/>
    </location>
</feature>
<keyword evidence="2" id="KW-0238">DNA-binding</keyword>
<protein>
    <submittedName>
        <fullName evidence="6">Histone like</fullName>
    </submittedName>
</protein>
<dbReference type="GO" id="GO:0031492">
    <property type="term" value="F:nucleosomal DNA binding"/>
    <property type="evidence" value="ECO:0007669"/>
    <property type="project" value="TreeGrafter"/>
</dbReference>
<feature type="compositionally biased region" description="Basic residues" evidence="4">
    <location>
        <begin position="839"/>
        <end position="851"/>
    </location>
</feature>
<feature type="compositionally biased region" description="Basic and acidic residues" evidence="4">
    <location>
        <begin position="783"/>
        <end position="795"/>
    </location>
</feature>
<evidence type="ECO:0000313" key="7">
    <source>
        <dbReference type="Proteomes" id="UP000241394"/>
    </source>
</evidence>
<dbReference type="GO" id="GO:0045910">
    <property type="term" value="P:negative regulation of DNA recombination"/>
    <property type="evidence" value="ECO:0007669"/>
    <property type="project" value="TreeGrafter"/>
</dbReference>
<dbReference type="Gramene" id="PSR91076">
    <property type="protein sequence ID" value="PSR91076"/>
    <property type="gene ID" value="CEY00_Acc28417"/>
</dbReference>
<dbReference type="PANTHER" id="PTHR11467:SF109">
    <property type="entry name" value="H15 DOMAIN-CONTAINING PROTEIN"/>
    <property type="match status" value="1"/>
</dbReference>